<dbReference type="InterPro" id="IPR001279">
    <property type="entry name" value="Metallo-B-lactamas"/>
</dbReference>
<dbReference type="InterPro" id="IPR051013">
    <property type="entry name" value="MBL_superfamily_lactonases"/>
</dbReference>
<dbReference type="STRING" id="1210090.GCA_001613185_06578"/>
<dbReference type="InterPro" id="IPR036866">
    <property type="entry name" value="RibonucZ/Hydroxyglut_hydro"/>
</dbReference>
<feature type="domain" description="Metallo-beta-lactamase" evidence="5">
    <location>
        <begin position="63"/>
        <end position="258"/>
    </location>
</feature>
<dbReference type="EMBL" id="QNRE01000001">
    <property type="protein sequence ID" value="RBO96727.1"/>
    <property type="molecule type" value="Genomic_DNA"/>
</dbReference>
<dbReference type="GO" id="GO:0016787">
    <property type="term" value="F:hydrolase activity"/>
    <property type="evidence" value="ECO:0007669"/>
    <property type="project" value="UniProtKB-KW"/>
</dbReference>
<keyword evidence="2" id="KW-0479">Metal-binding</keyword>
<dbReference type="AlphaFoldDB" id="A0A366E346"/>
<evidence type="ECO:0000256" key="1">
    <source>
        <dbReference type="ARBA" id="ARBA00007749"/>
    </source>
</evidence>
<organism evidence="6 7">
    <name type="scientific">Nocardia puris</name>
    <dbReference type="NCBI Taxonomy" id="208602"/>
    <lineage>
        <taxon>Bacteria</taxon>
        <taxon>Bacillati</taxon>
        <taxon>Actinomycetota</taxon>
        <taxon>Actinomycetes</taxon>
        <taxon>Mycobacteriales</taxon>
        <taxon>Nocardiaceae</taxon>
        <taxon>Nocardia</taxon>
    </lineage>
</organism>
<dbReference type="SUPFAM" id="SSF56281">
    <property type="entry name" value="Metallo-hydrolase/oxidoreductase"/>
    <property type="match status" value="1"/>
</dbReference>
<gene>
    <name evidence="6" type="ORF">DFR74_101743</name>
</gene>
<proteinExistence type="inferred from homology"/>
<evidence type="ECO:0000259" key="5">
    <source>
        <dbReference type="SMART" id="SM00849"/>
    </source>
</evidence>
<dbReference type="PANTHER" id="PTHR42978">
    <property type="entry name" value="QUORUM-QUENCHING LACTONASE YTNP-RELATED-RELATED"/>
    <property type="match status" value="1"/>
</dbReference>
<dbReference type="Proteomes" id="UP000252586">
    <property type="component" value="Unassembled WGS sequence"/>
</dbReference>
<comment type="caution">
    <text evidence="6">The sequence shown here is derived from an EMBL/GenBank/DDBJ whole genome shotgun (WGS) entry which is preliminary data.</text>
</comment>
<dbReference type="Pfam" id="PF00753">
    <property type="entry name" value="Lactamase_B"/>
    <property type="match status" value="1"/>
</dbReference>
<protein>
    <submittedName>
        <fullName evidence="6">Glyoxylase-like metal-dependent hydrolase (Beta-lactamase superfamily II)</fullName>
    </submittedName>
</protein>
<evidence type="ECO:0000256" key="4">
    <source>
        <dbReference type="ARBA" id="ARBA00022833"/>
    </source>
</evidence>
<keyword evidence="4" id="KW-0862">Zinc</keyword>
<dbReference type="Gene3D" id="3.60.15.10">
    <property type="entry name" value="Ribonuclease Z/Hydroxyacylglutathione hydrolase-like"/>
    <property type="match status" value="1"/>
</dbReference>
<dbReference type="GO" id="GO:0046872">
    <property type="term" value="F:metal ion binding"/>
    <property type="evidence" value="ECO:0007669"/>
    <property type="project" value="UniProtKB-KW"/>
</dbReference>
<accession>A0A366E346</accession>
<name>A0A366E346_9NOCA</name>
<evidence type="ECO:0000256" key="3">
    <source>
        <dbReference type="ARBA" id="ARBA00022801"/>
    </source>
</evidence>
<dbReference type="RefSeq" id="WP_067514141.1">
    <property type="nucleotide sequence ID" value="NZ_CP107943.1"/>
</dbReference>
<reference evidence="6 7" key="1">
    <citation type="submission" date="2018-06" db="EMBL/GenBank/DDBJ databases">
        <title>Genomic Encyclopedia of Type Strains, Phase IV (KMG-IV): sequencing the most valuable type-strain genomes for metagenomic binning, comparative biology and taxonomic classification.</title>
        <authorList>
            <person name="Goeker M."/>
        </authorList>
    </citation>
    <scope>NUCLEOTIDE SEQUENCE [LARGE SCALE GENOMIC DNA]</scope>
    <source>
        <strain evidence="6 7">DSM 44599</strain>
    </source>
</reference>
<dbReference type="SMART" id="SM00849">
    <property type="entry name" value="Lactamase_B"/>
    <property type="match status" value="1"/>
</dbReference>
<sequence length="293" mass="31542">MDPIAERLTNPAPIRTVSCGELTVTYLPDGLTTMNARAWLPAASEEFWRGHGEYLADDCFVGSVGGLLVEHGTRAMLIDAGFGPLVYRTGVGILRGGALLDSLARAGRTPAEVESVALTHLHADHFGWLWRAAPGQPRPPFTHARVFVGAQEWRQRALAAMSGTRPEMLAMFERQVSPVEEGDEIFPGVRALALPGHTVGHTGYVLESHGQRLIAFGDALHSSLQIAHPELSAVADLDPMRSADVRHGLVEQLAAPGTLGYGCHFADVQFGNAVPNGGGRVWQPRRFTPVPAR</sequence>
<comment type="similarity">
    <text evidence="1">Belongs to the metallo-beta-lactamase superfamily.</text>
</comment>
<dbReference type="PANTHER" id="PTHR42978:SF6">
    <property type="entry name" value="QUORUM-QUENCHING LACTONASE YTNP-RELATED"/>
    <property type="match status" value="1"/>
</dbReference>
<dbReference type="OrthoDB" id="2971563at2"/>
<evidence type="ECO:0000313" key="7">
    <source>
        <dbReference type="Proteomes" id="UP000252586"/>
    </source>
</evidence>
<evidence type="ECO:0000313" key="6">
    <source>
        <dbReference type="EMBL" id="RBO96727.1"/>
    </source>
</evidence>
<keyword evidence="3 6" id="KW-0378">Hydrolase</keyword>
<keyword evidence="7" id="KW-1185">Reference proteome</keyword>
<evidence type="ECO:0000256" key="2">
    <source>
        <dbReference type="ARBA" id="ARBA00022723"/>
    </source>
</evidence>